<sequence length="102" mass="12089">MNKDTERDRLAQLYLDQTVGKECWGYQNYENVMEAFNKSPDGDITNMINYLQTHVMPLGTPLRELYHEASSWRAFDYYKEQPRPKLTDEVAYSIDMLMKLRG</sequence>
<dbReference type="STRING" id="1064535.MELS_1959"/>
<protein>
    <submittedName>
        <fullName evidence="1">Uncharacterized protein</fullName>
    </submittedName>
</protein>
<dbReference type="HOGENOM" id="CLU_2273996_0_0_9"/>
<dbReference type="Proteomes" id="UP000010111">
    <property type="component" value="Chromosome"/>
</dbReference>
<dbReference type="EMBL" id="HE576794">
    <property type="protein sequence ID" value="CCC74177.1"/>
    <property type="molecule type" value="Genomic_DNA"/>
</dbReference>
<dbReference type="GeneID" id="97492489"/>
<gene>
    <name evidence="1" type="ORF">MELS_1959</name>
</gene>
<evidence type="ECO:0000313" key="2">
    <source>
        <dbReference type="Proteomes" id="UP000010111"/>
    </source>
</evidence>
<dbReference type="RefSeq" id="WP_014016898.1">
    <property type="nucleotide sequence ID" value="NC_015873.1"/>
</dbReference>
<name>G0VSD7_MEGEL</name>
<organism evidence="1 2">
    <name type="scientific">Megasphaera elsdenii DSM 20460</name>
    <dbReference type="NCBI Taxonomy" id="1064535"/>
    <lineage>
        <taxon>Bacteria</taxon>
        <taxon>Bacillati</taxon>
        <taxon>Bacillota</taxon>
        <taxon>Negativicutes</taxon>
        <taxon>Veillonellales</taxon>
        <taxon>Veillonellaceae</taxon>
        <taxon>Megasphaera</taxon>
    </lineage>
</organism>
<keyword evidence="2" id="KW-1185">Reference proteome</keyword>
<reference evidence="1 2" key="1">
    <citation type="journal article" date="2011" name="J. Bacteriol.">
        <title>Genome Sequence of the Ruminal Bacterium Megasphaera elsdenii.</title>
        <authorList>
            <person name="Marx H."/>
            <person name="Graf A.B."/>
            <person name="Tatto N."/>
            <person name="Thallinger G.G."/>
            <person name="Mattanovich D."/>
            <person name="Sauer M."/>
        </authorList>
    </citation>
    <scope>NUCLEOTIDE SEQUENCE [LARGE SCALE GENOMIC DNA]</scope>
    <source>
        <strain evidence="1 2">DSM 20460</strain>
    </source>
</reference>
<dbReference type="AlphaFoldDB" id="G0VSD7"/>
<proteinExistence type="predicted"/>
<accession>G0VSD7</accession>
<dbReference type="KEGG" id="med:MELS_1959"/>
<evidence type="ECO:0000313" key="1">
    <source>
        <dbReference type="EMBL" id="CCC74177.1"/>
    </source>
</evidence>